<keyword evidence="4" id="KW-1185">Reference proteome</keyword>
<feature type="region of interest" description="Disordered" evidence="1">
    <location>
        <begin position="154"/>
        <end position="184"/>
    </location>
</feature>
<accession>A0A7J0FJM8</accession>
<dbReference type="EMBL" id="BJWL01000013">
    <property type="protein sequence ID" value="GFY98890.1"/>
    <property type="molecule type" value="Genomic_DNA"/>
</dbReference>
<reference evidence="3 4" key="1">
    <citation type="submission" date="2019-07" db="EMBL/GenBank/DDBJ databases">
        <title>De Novo Assembly of kiwifruit Actinidia rufa.</title>
        <authorList>
            <person name="Sugita-Konishi S."/>
            <person name="Sato K."/>
            <person name="Mori E."/>
            <person name="Abe Y."/>
            <person name="Kisaki G."/>
            <person name="Hamano K."/>
            <person name="Suezawa K."/>
            <person name="Otani M."/>
            <person name="Fukuda T."/>
            <person name="Manabe T."/>
            <person name="Gomi K."/>
            <person name="Tabuchi M."/>
            <person name="Akimitsu K."/>
            <person name="Kataoka I."/>
        </authorList>
    </citation>
    <scope>NUCLEOTIDE SEQUENCE [LARGE SCALE GENOMIC DNA]</scope>
    <source>
        <strain evidence="4">cv. Fuchu</strain>
    </source>
</reference>
<evidence type="ECO:0000259" key="2">
    <source>
        <dbReference type="Pfam" id="PF22936"/>
    </source>
</evidence>
<dbReference type="Proteomes" id="UP000585474">
    <property type="component" value="Unassembled WGS sequence"/>
</dbReference>
<evidence type="ECO:0000313" key="3">
    <source>
        <dbReference type="EMBL" id="GFY98890.1"/>
    </source>
</evidence>
<feature type="domain" description="Retrovirus-related Pol polyprotein from transposon TNT 1-94-like beta-barrel" evidence="2">
    <location>
        <begin position="70"/>
        <end position="109"/>
    </location>
</feature>
<proteinExistence type="predicted"/>
<feature type="compositionally biased region" description="Basic and acidic residues" evidence="1">
    <location>
        <begin position="166"/>
        <end position="184"/>
    </location>
</feature>
<evidence type="ECO:0000313" key="4">
    <source>
        <dbReference type="Proteomes" id="UP000585474"/>
    </source>
</evidence>
<name>A0A7J0FJM8_9ERIC</name>
<dbReference type="Pfam" id="PF22936">
    <property type="entry name" value="Pol_BBD"/>
    <property type="match status" value="1"/>
</dbReference>
<comment type="caution">
    <text evidence="3">The sequence shown here is derived from an EMBL/GenBank/DDBJ whole genome shotgun (WGS) entry which is preliminary data.</text>
</comment>
<organism evidence="3 4">
    <name type="scientific">Actinidia rufa</name>
    <dbReference type="NCBI Taxonomy" id="165716"/>
    <lineage>
        <taxon>Eukaryota</taxon>
        <taxon>Viridiplantae</taxon>
        <taxon>Streptophyta</taxon>
        <taxon>Embryophyta</taxon>
        <taxon>Tracheophyta</taxon>
        <taxon>Spermatophyta</taxon>
        <taxon>Magnoliopsida</taxon>
        <taxon>eudicotyledons</taxon>
        <taxon>Gunneridae</taxon>
        <taxon>Pentapetalae</taxon>
        <taxon>asterids</taxon>
        <taxon>Ericales</taxon>
        <taxon>Actinidiaceae</taxon>
        <taxon>Actinidia</taxon>
    </lineage>
</organism>
<sequence>MKDMEEDESKDDWADQTVDWTRGKDISDQSLIDEEASEFEVLERTIVAEHTSEFQEKRSTSRKRDREMFSTYAACEGSVRFHMADGRSLTLTELRHVPSLRKNLISMGCKIRRDAALKLVEEHSEFQVKQEMLRGRKIGGLYRLEGNVRTGEAIVRHESSGTSKKNGQEKQPLHKDTQSKRRGT</sequence>
<protein>
    <recommendedName>
        <fullName evidence="2">Retrovirus-related Pol polyprotein from transposon TNT 1-94-like beta-barrel domain-containing protein</fullName>
    </recommendedName>
</protein>
<dbReference type="InterPro" id="IPR054722">
    <property type="entry name" value="PolX-like_BBD"/>
</dbReference>
<evidence type="ECO:0000256" key="1">
    <source>
        <dbReference type="SAM" id="MobiDB-lite"/>
    </source>
</evidence>
<gene>
    <name evidence="3" type="ORF">Acr_13g0002910</name>
</gene>
<dbReference type="AlphaFoldDB" id="A0A7J0FJM8"/>